<proteinExistence type="predicted"/>
<sequence>MENTGETLFALHEAGQSDLHPGVEDTGETLFAPRGAGQSDLHPGVGDISETLFALREAGQSDLHPGVEDTVDPPFSGLTLSNNYSVLDGVLDSEGTVPSGNGARCAEVAGGVVNPGPATPRSTMGKSAVLDCGATKHIFDSMEVFNEDDDPEACETFTVVQSQLGLSGHLGLRVCTRDRCGAGGGGYLDNYHSSAVVC</sequence>
<evidence type="ECO:0000256" key="1">
    <source>
        <dbReference type="SAM" id="MobiDB-lite"/>
    </source>
</evidence>
<keyword evidence="3" id="KW-1185">Reference proteome</keyword>
<reference evidence="2 3" key="1">
    <citation type="journal article" date="2015" name="Genome Biol. Evol.">
        <title>Comparative Genomics of a Bacterivorous Green Alga Reveals Evolutionary Causalities and Consequences of Phago-Mixotrophic Mode of Nutrition.</title>
        <authorList>
            <person name="Burns J.A."/>
            <person name="Paasch A."/>
            <person name="Narechania A."/>
            <person name="Kim E."/>
        </authorList>
    </citation>
    <scope>NUCLEOTIDE SEQUENCE [LARGE SCALE GENOMIC DNA]</scope>
    <source>
        <strain evidence="2 3">PLY_AMNH</strain>
    </source>
</reference>
<dbReference type="EMBL" id="LGRX02001121">
    <property type="protein sequence ID" value="KAK3286825.1"/>
    <property type="molecule type" value="Genomic_DNA"/>
</dbReference>
<accession>A0AAE0GYP8</accession>
<dbReference type="AlphaFoldDB" id="A0AAE0GYP8"/>
<organism evidence="2 3">
    <name type="scientific">Cymbomonas tetramitiformis</name>
    <dbReference type="NCBI Taxonomy" id="36881"/>
    <lineage>
        <taxon>Eukaryota</taxon>
        <taxon>Viridiplantae</taxon>
        <taxon>Chlorophyta</taxon>
        <taxon>Pyramimonadophyceae</taxon>
        <taxon>Pyramimonadales</taxon>
        <taxon>Pyramimonadaceae</taxon>
        <taxon>Cymbomonas</taxon>
    </lineage>
</organism>
<dbReference type="Proteomes" id="UP001190700">
    <property type="component" value="Unassembled WGS sequence"/>
</dbReference>
<feature type="region of interest" description="Disordered" evidence="1">
    <location>
        <begin position="14"/>
        <end position="41"/>
    </location>
</feature>
<comment type="caution">
    <text evidence="2">The sequence shown here is derived from an EMBL/GenBank/DDBJ whole genome shotgun (WGS) entry which is preliminary data.</text>
</comment>
<evidence type="ECO:0000313" key="2">
    <source>
        <dbReference type="EMBL" id="KAK3286825.1"/>
    </source>
</evidence>
<protein>
    <submittedName>
        <fullName evidence="2">Uncharacterized protein</fullName>
    </submittedName>
</protein>
<name>A0AAE0GYP8_9CHLO</name>
<gene>
    <name evidence="2" type="ORF">CYMTET_5640</name>
</gene>
<evidence type="ECO:0000313" key="3">
    <source>
        <dbReference type="Proteomes" id="UP001190700"/>
    </source>
</evidence>